<reference evidence="1" key="2">
    <citation type="submission" date="2022-03" db="EMBL/GenBank/DDBJ databases">
        <title>Draft title - Genomic analysis of global carrot germplasm unveils the trajectory of domestication and the origin of high carotenoid orange carrot.</title>
        <authorList>
            <person name="Iorizzo M."/>
            <person name="Ellison S."/>
            <person name="Senalik D."/>
            <person name="Macko-Podgorni A."/>
            <person name="Grzebelus D."/>
            <person name="Bostan H."/>
            <person name="Rolling W."/>
            <person name="Curaba J."/>
            <person name="Simon P."/>
        </authorList>
    </citation>
    <scope>NUCLEOTIDE SEQUENCE</scope>
    <source>
        <tissue evidence="1">Leaf</tissue>
    </source>
</reference>
<dbReference type="AlphaFoldDB" id="A0AAF0WKH1"/>
<evidence type="ECO:0000313" key="1">
    <source>
        <dbReference type="EMBL" id="WOG91011.1"/>
    </source>
</evidence>
<evidence type="ECO:0000313" key="2">
    <source>
        <dbReference type="Proteomes" id="UP000077755"/>
    </source>
</evidence>
<keyword evidence="2" id="KW-1185">Reference proteome</keyword>
<reference evidence="1" key="1">
    <citation type="journal article" date="2016" name="Nat. Genet.">
        <title>A high-quality carrot genome assembly provides new insights into carotenoid accumulation and asterid genome evolution.</title>
        <authorList>
            <person name="Iorizzo M."/>
            <person name="Ellison S."/>
            <person name="Senalik D."/>
            <person name="Zeng P."/>
            <person name="Satapoomin P."/>
            <person name="Huang J."/>
            <person name="Bowman M."/>
            <person name="Iovene M."/>
            <person name="Sanseverino W."/>
            <person name="Cavagnaro P."/>
            <person name="Yildiz M."/>
            <person name="Macko-Podgorni A."/>
            <person name="Moranska E."/>
            <person name="Grzebelus E."/>
            <person name="Grzebelus D."/>
            <person name="Ashrafi H."/>
            <person name="Zheng Z."/>
            <person name="Cheng S."/>
            <person name="Spooner D."/>
            <person name="Van Deynze A."/>
            <person name="Simon P."/>
        </authorList>
    </citation>
    <scope>NUCLEOTIDE SEQUENCE</scope>
    <source>
        <tissue evidence="1">Leaf</tissue>
    </source>
</reference>
<proteinExistence type="predicted"/>
<protein>
    <submittedName>
        <fullName evidence="1">Uncharacterized protein</fullName>
    </submittedName>
</protein>
<gene>
    <name evidence="1" type="ORF">DCAR_0310259</name>
</gene>
<dbReference type="EMBL" id="CP093345">
    <property type="protein sequence ID" value="WOG91011.1"/>
    <property type="molecule type" value="Genomic_DNA"/>
</dbReference>
<dbReference type="Proteomes" id="UP000077755">
    <property type="component" value="Chromosome 3"/>
</dbReference>
<accession>A0AAF0WKH1</accession>
<sequence>MNCGVVLGFYCWGWKHITALLIFSL</sequence>
<name>A0AAF0WKH1_DAUCS</name>
<organism evidence="1 2">
    <name type="scientific">Daucus carota subsp. sativus</name>
    <name type="common">Carrot</name>
    <dbReference type="NCBI Taxonomy" id="79200"/>
    <lineage>
        <taxon>Eukaryota</taxon>
        <taxon>Viridiplantae</taxon>
        <taxon>Streptophyta</taxon>
        <taxon>Embryophyta</taxon>
        <taxon>Tracheophyta</taxon>
        <taxon>Spermatophyta</taxon>
        <taxon>Magnoliopsida</taxon>
        <taxon>eudicotyledons</taxon>
        <taxon>Gunneridae</taxon>
        <taxon>Pentapetalae</taxon>
        <taxon>asterids</taxon>
        <taxon>campanulids</taxon>
        <taxon>Apiales</taxon>
        <taxon>Apiaceae</taxon>
        <taxon>Apioideae</taxon>
        <taxon>Scandiceae</taxon>
        <taxon>Daucinae</taxon>
        <taxon>Daucus</taxon>
        <taxon>Daucus sect. Daucus</taxon>
    </lineage>
</organism>